<accession>A0A6A3CT28</accession>
<evidence type="ECO:0000256" key="1">
    <source>
        <dbReference type="ARBA" id="ARBA00023125"/>
    </source>
</evidence>
<comment type="caution">
    <text evidence="3">The sequence shown here is derived from an EMBL/GenBank/DDBJ whole genome shotgun (WGS) entry which is preliminary data.</text>
</comment>
<keyword evidence="2" id="KW-0812">Transmembrane</keyword>
<sequence>MAIVKLISPLFVAMVITILFIMLNIGIGNIIWKPATYIRIEITEAAMELSAEVEATSLVNEAYKDAHQKSVQAMKERMSDLAQSLGMPKGLKQNDLSTSTWMELNKGLKQ</sequence>
<gene>
    <name evidence="3" type="ORF">F3Y22_tig00002793pilonHSYRG00320</name>
</gene>
<evidence type="ECO:0000256" key="2">
    <source>
        <dbReference type="SAM" id="Phobius"/>
    </source>
</evidence>
<name>A0A6A3CT28_HIBSY</name>
<keyword evidence="4" id="KW-1185">Reference proteome</keyword>
<dbReference type="PANTHER" id="PTHR33449">
    <property type="entry name" value="NUCLEOID-ASSOCIATED PROTEIN YBAB"/>
    <property type="match status" value="1"/>
</dbReference>
<proteinExistence type="predicted"/>
<keyword evidence="2" id="KW-1133">Transmembrane helix</keyword>
<keyword evidence="2" id="KW-0472">Membrane</keyword>
<dbReference type="Proteomes" id="UP000436088">
    <property type="component" value="Unassembled WGS sequence"/>
</dbReference>
<protein>
    <submittedName>
        <fullName evidence="3">Acid phosphatase/vanadium-dependent haloperoxidase protein</fullName>
    </submittedName>
</protein>
<dbReference type="Gene3D" id="3.30.1310.10">
    <property type="entry name" value="Nucleoid-associated protein YbaB-like domain"/>
    <property type="match status" value="1"/>
</dbReference>
<organism evidence="3 4">
    <name type="scientific">Hibiscus syriacus</name>
    <name type="common">Rose of Sharon</name>
    <dbReference type="NCBI Taxonomy" id="106335"/>
    <lineage>
        <taxon>Eukaryota</taxon>
        <taxon>Viridiplantae</taxon>
        <taxon>Streptophyta</taxon>
        <taxon>Embryophyta</taxon>
        <taxon>Tracheophyta</taxon>
        <taxon>Spermatophyta</taxon>
        <taxon>Magnoliopsida</taxon>
        <taxon>eudicotyledons</taxon>
        <taxon>Gunneridae</taxon>
        <taxon>Pentapetalae</taxon>
        <taxon>rosids</taxon>
        <taxon>malvids</taxon>
        <taxon>Malvales</taxon>
        <taxon>Malvaceae</taxon>
        <taxon>Malvoideae</taxon>
        <taxon>Hibiscus</taxon>
    </lineage>
</organism>
<feature type="transmembrane region" description="Helical" evidence="2">
    <location>
        <begin position="6"/>
        <end position="32"/>
    </location>
</feature>
<dbReference type="GO" id="GO:0003677">
    <property type="term" value="F:DNA binding"/>
    <property type="evidence" value="ECO:0007669"/>
    <property type="project" value="UniProtKB-KW"/>
</dbReference>
<keyword evidence="1" id="KW-0238">DNA-binding</keyword>
<dbReference type="InterPro" id="IPR036894">
    <property type="entry name" value="YbaB-like_sf"/>
</dbReference>
<reference evidence="3" key="1">
    <citation type="submission" date="2019-09" db="EMBL/GenBank/DDBJ databases">
        <title>Draft genome information of white flower Hibiscus syriacus.</title>
        <authorList>
            <person name="Kim Y.-M."/>
        </authorList>
    </citation>
    <scope>NUCLEOTIDE SEQUENCE [LARGE SCALE GENOMIC DNA]</scope>
    <source>
        <strain evidence="3">YM2019G1</strain>
    </source>
</reference>
<dbReference type="PANTHER" id="PTHR33449:SF1">
    <property type="entry name" value="NUCLEOID-ASSOCIATED PROTEIN YBAB"/>
    <property type="match status" value="1"/>
</dbReference>
<evidence type="ECO:0000313" key="4">
    <source>
        <dbReference type="Proteomes" id="UP000436088"/>
    </source>
</evidence>
<dbReference type="SUPFAM" id="SSF82607">
    <property type="entry name" value="YbaB-like"/>
    <property type="match status" value="1"/>
</dbReference>
<evidence type="ECO:0000313" key="3">
    <source>
        <dbReference type="EMBL" id="KAE8731697.1"/>
    </source>
</evidence>
<dbReference type="InterPro" id="IPR004401">
    <property type="entry name" value="YbaB/EbfC"/>
</dbReference>
<dbReference type="GO" id="GO:0004601">
    <property type="term" value="F:peroxidase activity"/>
    <property type="evidence" value="ECO:0007669"/>
    <property type="project" value="UniProtKB-KW"/>
</dbReference>
<dbReference type="AlphaFoldDB" id="A0A6A3CT28"/>
<dbReference type="EMBL" id="VEPZ02000193">
    <property type="protein sequence ID" value="KAE8731697.1"/>
    <property type="molecule type" value="Genomic_DNA"/>
</dbReference>